<dbReference type="Gene3D" id="1.20.1250.20">
    <property type="entry name" value="MFS general substrate transporter like domains"/>
    <property type="match status" value="1"/>
</dbReference>
<dbReference type="RefSeq" id="WP_316021670.1">
    <property type="nucleotide sequence ID" value="NZ_JAWDID010000104.1"/>
</dbReference>
<keyword evidence="7" id="KW-1185">Reference proteome</keyword>
<organism evidence="6 7">
    <name type="scientific">Bosea rubneri</name>
    <dbReference type="NCBI Taxonomy" id="3075434"/>
    <lineage>
        <taxon>Bacteria</taxon>
        <taxon>Pseudomonadati</taxon>
        <taxon>Pseudomonadota</taxon>
        <taxon>Alphaproteobacteria</taxon>
        <taxon>Hyphomicrobiales</taxon>
        <taxon>Boseaceae</taxon>
        <taxon>Bosea</taxon>
    </lineage>
</organism>
<sequence>MPWPSSFDDIMPPSQHSLASLALFLALMAKAAGQSFLVVVLPPLGRRLGFTDIQTGAILSVSALLLMIAAPTWGYLTERIGRRPVLVIALAGAMHAPWRLASSSGVDWARP</sequence>
<dbReference type="InterPro" id="IPR020846">
    <property type="entry name" value="MFS_dom"/>
</dbReference>
<evidence type="ECO:0000256" key="3">
    <source>
        <dbReference type="ARBA" id="ARBA00023136"/>
    </source>
</evidence>
<reference evidence="6 7" key="1">
    <citation type="submission" date="2023-09" db="EMBL/GenBank/DDBJ databases">
        <title>Whole genome shotgun sequencing (WGS) of Bosea sp. ZW T0_25, isolated from stored onions (Allium cepa).</title>
        <authorList>
            <person name="Stoll D.A."/>
            <person name="Huch M."/>
        </authorList>
    </citation>
    <scope>NUCLEOTIDE SEQUENCE [LARGE SCALE GENOMIC DNA]</scope>
    <source>
        <strain evidence="6 7">ZW T0_25</strain>
    </source>
</reference>
<keyword evidence="1 4" id="KW-0812">Transmembrane</keyword>
<keyword evidence="2 4" id="KW-1133">Transmembrane helix</keyword>
<dbReference type="PANTHER" id="PTHR23546">
    <property type="entry name" value="TRANSPORT PROTEIN"/>
    <property type="match status" value="1"/>
</dbReference>
<protein>
    <submittedName>
        <fullName evidence="6">MFS transporter</fullName>
    </submittedName>
</protein>
<dbReference type="SUPFAM" id="SSF103473">
    <property type="entry name" value="MFS general substrate transporter"/>
    <property type="match status" value="1"/>
</dbReference>
<gene>
    <name evidence="6" type="ORF">RKE40_29225</name>
</gene>
<evidence type="ECO:0000259" key="5">
    <source>
        <dbReference type="PROSITE" id="PS50850"/>
    </source>
</evidence>
<proteinExistence type="predicted"/>
<dbReference type="EMBL" id="JAWDID010000104">
    <property type="protein sequence ID" value="MDU0343978.1"/>
    <property type="molecule type" value="Genomic_DNA"/>
</dbReference>
<keyword evidence="3 4" id="KW-0472">Membrane</keyword>
<evidence type="ECO:0000256" key="2">
    <source>
        <dbReference type="ARBA" id="ARBA00022989"/>
    </source>
</evidence>
<evidence type="ECO:0000256" key="1">
    <source>
        <dbReference type="ARBA" id="ARBA00022692"/>
    </source>
</evidence>
<dbReference type="InterPro" id="IPR011701">
    <property type="entry name" value="MFS"/>
</dbReference>
<feature type="domain" description="Major facilitator superfamily (MFS) profile" evidence="5">
    <location>
        <begin position="19"/>
        <end position="111"/>
    </location>
</feature>
<dbReference type="PANTHER" id="PTHR23546:SF1">
    <property type="entry name" value="MEMBRANE PROTEIN"/>
    <property type="match status" value="1"/>
</dbReference>
<dbReference type="InterPro" id="IPR036259">
    <property type="entry name" value="MFS_trans_sf"/>
</dbReference>
<evidence type="ECO:0000313" key="6">
    <source>
        <dbReference type="EMBL" id="MDU0343978.1"/>
    </source>
</evidence>
<name>A0ABU3SGP9_9HYPH</name>
<evidence type="ECO:0000313" key="7">
    <source>
        <dbReference type="Proteomes" id="UP001254257"/>
    </source>
</evidence>
<dbReference type="PROSITE" id="PS50850">
    <property type="entry name" value="MFS"/>
    <property type="match status" value="1"/>
</dbReference>
<dbReference type="Pfam" id="PF07690">
    <property type="entry name" value="MFS_1"/>
    <property type="match status" value="1"/>
</dbReference>
<evidence type="ECO:0000256" key="4">
    <source>
        <dbReference type="SAM" id="Phobius"/>
    </source>
</evidence>
<feature type="transmembrane region" description="Helical" evidence="4">
    <location>
        <begin position="57"/>
        <end position="76"/>
    </location>
</feature>
<accession>A0ABU3SGP9</accession>
<dbReference type="Proteomes" id="UP001254257">
    <property type="component" value="Unassembled WGS sequence"/>
</dbReference>
<comment type="caution">
    <text evidence="6">The sequence shown here is derived from an EMBL/GenBank/DDBJ whole genome shotgun (WGS) entry which is preliminary data.</text>
</comment>